<evidence type="ECO:0000313" key="10">
    <source>
        <dbReference type="EMBL" id="SCZ92225.1"/>
    </source>
</evidence>
<dbReference type="PROSITE" id="PS00107">
    <property type="entry name" value="PROTEIN_KINASE_ATP"/>
    <property type="match status" value="1"/>
</dbReference>
<evidence type="ECO:0000256" key="4">
    <source>
        <dbReference type="ARBA" id="ARBA00022741"/>
    </source>
</evidence>
<sequence>MPSRGPPTASASALARANAKQASIDATSALNRSRSATSNKPRLFNRGYDQEDDPDRLYYSKGLGKLDSDDESGDDDSVGMGESYYSTGDEDEDVSLAIEDSGKDPTSPRHAVFPHVNDHDDYDDEHPHLSRPHPTPFPSYVRPAKSFDLTPANHVDGDSFHGVTGNHDGVYHPSENDGGDDGKEEGGPEVDARFEWQHMLANVLQGDVLKSEKTRLSTASLSTTTHLTNNLVSFSGTGTRTGKRQQAYAIWLLIRAKIRGRSPEEESRYLEEARAKVDEVIDEVLRFRVVDLKPAPNAPPISEEARLQNAADQVAGVLRRVDWCEGLYPSRKALALEKDRVSTSEVVRRTDALRTWQKITKRLKVRCGILKVWTGTEWDKLSDPAWKANPNEPTPAVGDGRGFVANILREDALQETFKKRLLSDVYSLVLTAKEAMTDLSADFQAMNLPGFAADLHRLAIFPSRLAQEALRSILESVAKIDDPSVVLIDQLTNDLRKGLSSACEVKKQYLDLVGSDPAVGWSLPGRVEEYEETMLSTLRYFFKLLHWKLKSPSKAIYFKETEIVEKEWGFLSIVTEQIEGGDLLVGEHFSTLTHRLLVRVMSYFETQLQVLETRDMSPQETLRWFSQTLDNVRARHRKLLRFGKTMLQRFENSAEYLLDDIDLTAFINGLADSHHFMVYTGTFERDGIYIVGDPSMHERPELVHAILARCFSSTTQGDAQGVLEADYDDQMHYVLLLSPRDPFLWTGRIMNLELPRMEFDLREKRVRLVSDGPSLRLARSKQTFTDIFPRFARSVIFEQKAHLARVSREIKKIGRAIFRLAETILGSVDRVRAVSARRPEQGQQELVGNYFTFAADLGNRSIKYLEPAVRSRYVLMLMKFAIAWVAFICDDCVPTDPRTFKWAVAALEFAQSITRGENILKFSAEEFALLRTKVASCMTLLISHFDILGARSSQEAKKEQERIDAARIEMKEQLALRFAQLKKTRGTQSEATDELEVGDQVGRSGDDEDSVGSLQMAWDKRIEALAQLDELRVAVQTSNRVVGRVLDQERAEDSALAFLASSSSNISIRWQQGKFIGGGSFGTVYLAVNLDSGQELAVKEIRFQDLASAPHLVKTVRDEMKVMEMLRHDNIVQYYGIEVHRDKVYIFEEYCPGGSLANLLEHGAIQDEIIIQIYALQMLNGLIYLHAQDVVHRDIKPDNILLDADGTIKFVDFGAAKVLAKGQKTIASRSRMSTGGGAAGADGGLAVPGADQNSLTGTPMYLSPETVKGERRGKKGAMDVWAVGCVILECATGHRPWSNLDNEWYAMYSLHFFLAVMAIMFHIGIAVQHPPLPDPSQLSELGIDFIRQCLTIDPDDRPSAAEMIHHPWITMALEQLSEMNETETPPVTASSSRSGSASSGSLRSSLGTSSLLSRNTSIAEEEEDDRALSMDSAGSQATDDWVEGVDEAVAEGKAEALDDAEQHFAHQAELSSVAEE</sequence>
<evidence type="ECO:0000256" key="2">
    <source>
        <dbReference type="ARBA" id="ARBA00022527"/>
    </source>
</evidence>
<dbReference type="GO" id="GO:0038066">
    <property type="term" value="P:p38MAPK cascade"/>
    <property type="evidence" value="ECO:0007669"/>
    <property type="project" value="TreeGrafter"/>
</dbReference>
<dbReference type="SUPFAM" id="SSF56112">
    <property type="entry name" value="Protein kinase-like (PK-like)"/>
    <property type="match status" value="1"/>
</dbReference>
<feature type="domain" description="Protein kinase" evidence="9">
    <location>
        <begin position="1070"/>
        <end position="1369"/>
    </location>
</feature>
<feature type="region of interest" description="Disordered" evidence="8">
    <location>
        <begin position="161"/>
        <end position="188"/>
    </location>
</feature>
<dbReference type="STRING" id="289078.A0A2X0LID7"/>
<feature type="region of interest" description="Disordered" evidence="8">
    <location>
        <begin position="1379"/>
        <end position="1451"/>
    </location>
</feature>
<dbReference type="Pfam" id="PF00069">
    <property type="entry name" value="Pkinase"/>
    <property type="match status" value="1"/>
</dbReference>
<dbReference type="Gene3D" id="3.30.200.20">
    <property type="entry name" value="Phosphorylase Kinase, domain 1"/>
    <property type="match status" value="1"/>
</dbReference>
<dbReference type="OrthoDB" id="1043025at2759"/>
<gene>
    <name evidence="10" type="ORF">BZ3500_MVSOF-1268-A1-R1_CHR5-2G07720</name>
</gene>
<feature type="compositionally biased region" description="Low complexity" evidence="8">
    <location>
        <begin position="9"/>
        <end position="23"/>
    </location>
</feature>
<comment type="similarity">
    <text evidence="1">Belongs to the protein kinase superfamily. STE Ser/Thr protein kinase family. MAP kinase kinase kinase subfamily.</text>
</comment>
<evidence type="ECO:0000313" key="11">
    <source>
        <dbReference type="Proteomes" id="UP000249723"/>
    </source>
</evidence>
<dbReference type="InterPro" id="IPR017441">
    <property type="entry name" value="Protein_kinase_ATP_BS"/>
</dbReference>
<dbReference type="Proteomes" id="UP000249723">
    <property type="component" value="Unassembled WGS sequence"/>
</dbReference>
<keyword evidence="6 7" id="KW-0067">ATP-binding</keyword>
<feature type="region of interest" description="Disordered" evidence="8">
    <location>
        <begin position="985"/>
        <end position="1009"/>
    </location>
</feature>
<keyword evidence="2" id="KW-0723">Serine/threonine-protein kinase</keyword>
<feature type="compositionally biased region" description="Polar residues" evidence="8">
    <location>
        <begin position="24"/>
        <end position="40"/>
    </location>
</feature>
<dbReference type="InterPro" id="IPR000719">
    <property type="entry name" value="Prot_kinase_dom"/>
</dbReference>
<keyword evidence="11" id="KW-1185">Reference proteome</keyword>
<reference evidence="11" key="1">
    <citation type="submission" date="2016-10" db="EMBL/GenBank/DDBJ databases">
        <authorList>
            <person name="Jeantristanb JTB J.-T."/>
            <person name="Ricardo R."/>
        </authorList>
    </citation>
    <scope>NUCLEOTIDE SEQUENCE [LARGE SCALE GENOMIC DNA]</scope>
</reference>
<dbReference type="PANTHER" id="PTHR48016">
    <property type="entry name" value="MAP KINASE KINASE KINASE SSK2-RELATED-RELATED"/>
    <property type="match status" value="1"/>
</dbReference>
<dbReference type="PROSITE" id="PS00108">
    <property type="entry name" value="PROTEIN_KINASE_ST"/>
    <property type="match status" value="1"/>
</dbReference>
<dbReference type="InterPro" id="IPR050538">
    <property type="entry name" value="MAP_kinase_kinase_kinase"/>
</dbReference>
<evidence type="ECO:0000256" key="7">
    <source>
        <dbReference type="PROSITE-ProRule" id="PRU10141"/>
    </source>
</evidence>
<dbReference type="GO" id="GO:0004674">
    <property type="term" value="F:protein serine/threonine kinase activity"/>
    <property type="evidence" value="ECO:0007669"/>
    <property type="project" value="UniProtKB-KW"/>
</dbReference>
<evidence type="ECO:0000256" key="1">
    <source>
        <dbReference type="ARBA" id="ARBA00006529"/>
    </source>
</evidence>
<keyword evidence="3" id="KW-0808">Transferase</keyword>
<dbReference type="GO" id="GO:0005524">
    <property type="term" value="F:ATP binding"/>
    <property type="evidence" value="ECO:0007669"/>
    <property type="project" value="UniProtKB-UniRule"/>
</dbReference>
<evidence type="ECO:0000256" key="8">
    <source>
        <dbReference type="SAM" id="MobiDB-lite"/>
    </source>
</evidence>
<dbReference type="PROSITE" id="PS50011">
    <property type="entry name" value="PROTEIN_KINASE_DOM"/>
    <property type="match status" value="1"/>
</dbReference>
<dbReference type="Gene3D" id="1.10.510.10">
    <property type="entry name" value="Transferase(Phosphotransferase) domain 1"/>
    <property type="match status" value="1"/>
</dbReference>
<feature type="compositionally biased region" description="Acidic residues" evidence="8">
    <location>
        <begin position="1440"/>
        <end position="1449"/>
    </location>
</feature>
<feature type="region of interest" description="Disordered" evidence="8">
    <location>
        <begin position="1"/>
        <end position="110"/>
    </location>
</feature>
<accession>A0A2X0LID7</accession>
<keyword evidence="4 7" id="KW-0547">Nucleotide-binding</keyword>
<dbReference type="EMBL" id="FMWP01000018">
    <property type="protein sequence ID" value="SCZ92225.1"/>
    <property type="molecule type" value="Genomic_DNA"/>
</dbReference>
<protein>
    <submittedName>
        <fullName evidence="10">BZ3500_MvSof-1268-A1-R1_Chr5-2g07720 protein</fullName>
    </submittedName>
</protein>
<feature type="compositionally biased region" description="Low complexity" evidence="8">
    <location>
        <begin position="1388"/>
        <end position="1417"/>
    </location>
</feature>
<feature type="compositionally biased region" description="Acidic residues" evidence="8">
    <location>
        <begin position="68"/>
        <end position="77"/>
    </location>
</feature>
<organism evidence="10 11">
    <name type="scientific">Microbotryum saponariae</name>
    <dbReference type="NCBI Taxonomy" id="289078"/>
    <lineage>
        <taxon>Eukaryota</taxon>
        <taxon>Fungi</taxon>
        <taxon>Dikarya</taxon>
        <taxon>Basidiomycota</taxon>
        <taxon>Pucciniomycotina</taxon>
        <taxon>Microbotryomycetes</taxon>
        <taxon>Microbotryales</taxon>
        <taxon>Microbotryaceae</taxon>
        <taxon>Microbotryum</taxon>
    </lineage>
</organism>
<proteinExistence type="inferred from homology"/>
<evidence type="ECO:0000256" key="5">
    <source>
        <dbReference type="ARBA" id="ARBA00022777"/>
    </source>
</evidence>
<dbReference type="InterPro" id="IPR008271">
    <property type="entry name" value="Ser/Thr_kinase_AS"/>
</dbReference>
<dbReference type="SMART" id="SM00220">
    <property type="entry name" value="S_TKc"/>
    <property type="match status" value="1"/>
</dbReference>
<dbReference type="InterPro" id="IPR011009">
    <property type="entry name" value="Kinase-like_dom_sf"/>
</dbReference>
<name>A0A2X0LID7_9BASI</name>
<evidence type="ECO:0000259" key="9">
    <source>
        <dbReference type="PROSITE" id="PS50011"/>
    </source>
</evidence>
<keyword evidence="5" id="KW-0418">Kinase</keyword>
<feature type="binding site" evidence="7">
    <location>
        <position position="1099"/>
    </location>
    <ligand>
        <name>ATP</name>
        <dbReference type="ChEBI" id="CHEBI:30616"/>
    </ligand>
</feature>
<evidence type="ECO:0000256" key="3">
    <source>
        <dbReference type="ARBA" id="ARBA00022679"/>
    </source>
</evidence>
<dbReference type="PANTHER" id="PTHR48016:SF32">
    <property type="entry name" value="MITOGEN-ACTIVATED PROTEIN KINASE KINASE KINASE 4"/>
    <property type="match status" value="1"/>
</dbReference>
<evidence type="ECO:0000256" key="6">
    <source>
        <dbReference type="ARBA" id="ARBA00022840"/>
    </source>
</evidence>